<accession>A0A1M7Z087</accession>
<reference evidence="3" key="1">
    <citation type="submission" date="2016-12" db="EMBL/GenBank/DDBJ databases">
        <authorList>
            <person name="Rodrigo-Torres L."/>
            <person name="Arahal R.D."/>
            <person name="Lucena T."/>
        </authorList>
    </citation>
    <scope>NUCLEOTIDE SEQUENCE [LARGE SCALE GENOMIC DNA]</scope>
</reference>
<dbReference type="RefSeq" id="WP_073585680.1">
    <property type="nucleotide sequence ID" value="NZ_AP024897.1"/>
</dbReference>
<evidence type="ECO:0000313" key="3">
    <source>
        <dbReference type="Proteomes" id="UP000184600"/>
    </source>
</evidence>
<dbReference type="Pfam" id="PF21758">
    <property type="entry name" value="PAC_bac"/>
    <property type="match status" value="1"/>
</dbReference>
<evidence type="ECO:0000259" key="1">
    <source>
        <dbReference type="Pfam" id="PF21758"/>
    </source>
</evidence>
<dbReference type="STRING" id="1117707.VQ7734_04003"/>
<proteinExistence type="predicted"/>
<dbReference type="Proteomes" id="UP000184600">
    <property type="component" value="Unassembled WGS sequence"/>
</dbReference>
<gene>
    <name evidence="2" type="ORF">VQ7734_04003</name>
</gene>
<organism evidence="2 3">
    <name type="scientific">Vibrio quintilis</name>
    <dbReference type="NCBI Taxonomy" id="1117707"/>
    <lineage>
        <taxon>Bacteria</taxon>
        <taxon>Pseudomonadati</taxon>
        <taxon>Pseudomonadota</taxon>
        <taxon>Gammaproteobacteria</taxon>
        <taxon>Vibrionales</taxon>
        <taxon>Vibrionaceae</taxon>
        <taxon>Vibrio</taxon>
    </lineage>
</organism>
<dbReference type="InterPro" id="IPR048844">
    <property type="entry name" value="LpdD_chaperone-like"/>
</dbReference>
<dbReference type="EMBL" id="FRFG01000059">
    <property type="protein sequence ID" value="SHO58233.1"/>
    <property type="molecule type" value="Genomic_DNA"/>
</dbReference>
<name>A0A1M7Z087_9VIBR</name>
<keyword evidence="3" id="KW-1185">Reference proteome</keyword>
<evidence type="ECO:0000313" key="2">
    <source>
        <dbReference type="EMBL" id="SHO58233.1"/>
    </source>
</evidence>
<feature type="domain" description="Prenylated flavin chaperone LpdD-like" evidence="1">
    <location>
        <begin position="8"/>
        <end position="121"/>
    </location>
</feature>
<dbReference type="OrthoDB" id="5878625at2"/>
<dbReference type="AlphaFoldDB" id="A0A1M7Z087"/>
<protein>
    <recommendedName>
        <fullName evidence="1">Prenylated flavin chaperone LpdD-like domain-containing protein</fullName>
    </recommendedName>
</protein>
<sequence>MIHLTQETNNIKVELKALTVGNDLNVTICGGDQPHIGAVAVALPRASLLDENQRSASTSVITVPGHKEDLIAHRAAGQITTATGHVTTVTCGVHLDDASLPQIQQIDQMIGQLTTELIERITRQN</sequence>